<keyword evidence="2" id="KW-1003">Cell membrane</keyword>
<feature type="region of interest" description="Disordered" evidence="6">
    <location>
        <begin position="396"/>
        <end position="422"/>
    </location>
</feature>
<evidence type="ECO:0000313" key="9">
    <source>
        <dbReference type="Proteomes" id="UP000642748"/>
    </source>
</evidence>
<evidence type="ECO:0000313" key="8">
    <source>
        <dbReference type="EMBL" id="GIH20561.1"/>
    </source>
</evidence>
<reference evidence="8" key="1">
    <citation type="submission" date="2021-01" db="EMBL/GenBank/DDBJ databases">
        <title>Whole genome shotgun sequence of Rugosimonospora africana NBRC 104875.</title>
        <authorList>
            <person name="Komaki H."/>
            <person name="Tamura T."/>
        </authorList>
    </citation>
    <scope>NUCLEOTIDE SEQUENCE</scope>
    <source>
        <strain evidence="8">NBRC 104875</strain>
    </source>
</reference>
<gene>
    <name evidence="8" type="ORF">Raf01_87330</name>
</gene>
<name>A0A8J3VW84_9ACTN</name>
<feature type="transmembrane region" description="Helical" evidence="7">
    <location>
        <begin position="301"/>
        <end position="323"/>
    </location>
</feature>
<accession>A0A8J3VW84</accession>
<dbReference type="RefSeq" id="WP_275413189.1">
    <property type="nucleotide sequence ID" value="NZ_BONZ01000100.1"/>
</dbReference>
<keyword evidence="5 7" id="KW-0472">Membrane</keyword>
<keyword evidence="4 7" id="KW-1133">Transmembrane helix</keyword>
<evidence type="ECO:0000256" key="5">
    <source>
        <dbReference type="ARBA" id="ARBA00023136"/>
    </source>
</evidence>
<evidence type="ECO:0000256" key="6">
    <source>
        <dbReference type="SAM" id="MobiDB-lite"/>
    </source>
</evidence>
<evidence type="ECO:0000256" key="4">
    <source>
        <dbReference type="ARBA" id="ARBA00022989"/>
    </source>
</evidence>
<sequence>MFAPILRNREFRAMALTEAMSTVGDQLTRVALALLVFDRTGSAGLGGLTYALTFLPTVAGGLLLSPLADTRPRRSTLIAIDVLRGAAVLAMVAPGTPLVVLWSLVAFCAFLNGPYSAARLALLRDVLSQDQYGAGMALRQSLSQGAQLLGFLSGGLLASIFSPGTCLLFDCASFVGSALTLRIFVRPRPAALSGGERSTVAGTVRLVWGSPVLRTVFLTTFTGLFFLGPDALAAPLASELSLSARWVGFFMASGGLFSVIGLAAFGRFVSADRYLRAFPISFLAPGLPLLPVVVVHDPIKILILFGISGAAWAVLTVIAVTSFAGLLPDDQRGRAMGVAGSMNATSQGVGAFLAGLLADAVGVGCAISLLGAAGVLFALLAIAGWRRAVVNPTRSITGARATPDQHAKPDAAQPERPATYNS</sequence>
<evidence type="ECO:0000256" key="3">
    <source>
        <dbReference type="ARBA" id="ARBA00022692"/>
    </source>
</evidence>
<dbReference type="CDD" id="cd06173">
    <property type="entry name" value="MFS_MefA_like"/>
    <property type="match status" value="1"/>
</dbReference>
<dbReference type="EMBL" id="BONZ01000100">
    <property type="protein sequence ID" value="GIH20561.1"/>
    <property type="molecule type" value="Genomic_DNA"/>
</dbReference>
<feature type="transmembrane region" description="Helical" evidence="7">
    <location>
        <begin position="167"/>
        <end position="185"/>
    </location>
</feature>
<evidence type="ECO:0000256" key="1">
    <source>
        <dbReference type="ARBA" id="ARBA00004651"/>
    </source>
</evidence>
<dbReference type="InterPro" id="IPR036259">
    <property type="entry name" value="MFS_trans_sf"/>
</dbReference>
<organism evidence="8 9">
    <name type="scientific">Rugosimonospora africana</name>
    <dbReference type="NCBI Taxonomy" id="556532"/>
    <lineage>
        <taxon>Bacteria</taxon>
        <taxon>Bacillati</taxon>
        <taxon>Actinomycetota</taxon>
        <taxon>Actinomycetes</taxon>
        <taxon>Micromonosporales</taxon>
        <taxon>Micromonosporaceae</taxon>
        <taxon>Rugosimonospora</taxon>
    </lineage>
</organism>
<dbReference type="Pfam" id="PF07690">
    <property type="entry name" value="MFS_1"/>
    <property type="match status" value="1"/>
</dbReference>
<dbReference type="SUPFAM" id="SSF103473">
    <property type="entry name" value="MFS general substrate transporter"/>
    <property type="match status" value="1"/>
</dbReference>
<dbReference type="Gene3D" id="1.20.1250.20">
    <property type="entry name" value="MFS general substrate transporter like domains"/>
    <property type="match status" value="1"/>
</dbReference>
<dbReference type="Proteomes" id="UP000642748">
    <property type="component" value="Unassembled WGS sequence"/>
</dbReference>
<evidence type="ECO:0000256" key="2">
    <source>
        <dbReference type="ARBA" id="ARBA00022475"/>
    </source>
</evidence>
<feature type="transmembrane region" description="Helical" evidence="7">
    <location>
        <begin position="277"/>
        <end position="295"/>
    </location>
</feature>
<feature type="transmembrane region" description="Helical" evidence="7">
    <location>
        <begin position="246"/>
        <end position="265"/>
    </location>
</feature>
<protein>
    <submittedName>
        <fullName evidence="8">MFS transporter</fullName>
    </submittedName>
</protein>
<dbReference type="InterPro" id="IPR011701">
    <property type="entry name" value="MFS"/>
</dbReference>
<comment type="subcellular location">
    <subcellularLocation>
        <location evidence="1">Cell membrane</location>
        <topology evidence="1">Multi-pass membrane protein</topology>
    </subcellularLocation>
</comment>
<proteinExistence type="predicted"/>
<comment type="caution">
    <text evidence="8">The sequence shown here is derived from an EMBL/GenBank/DDBJ whole genome shotgun (WGS) entry which is preliminary data.</text>
</comment>
<feature type="transmembrane region" description="Helical" evidence="7">
    <location>
        <begin position="360"/>
        <end position="385"/>
    </location>
</feature>
<keyword evidence="3 7" id="KW-0812">Transmembrane</keyword>
<evidence type="ECO:0000256" key="7">
    <source>
        <dbReference type="SAM" id="Phobius"/>
    </source>
</evidence>
<dbReference type="AlphaFoldDB" id="A0A8J3VW84"/>
<feature type="transmembrane region" description="Helical" evidence="7">
    <location>
        <begin position="43"/>
        <end position="64"/>
    </location>
</feature>
<dbReference type="PANTHER" id="PTHR23513">
    <property type="entry name" value="INTEGRAL MEMBRANE EFFLUX PROTEIN-RELATED"/>
    <property type="match status" value="1"/>
</dbReference>
<dbReference type="GO" id="GO:0022857">
    <property type="term" value="F:transmembrane transporter activity"/>
    <property type="evidence" value="ECO:0007669"/>
    <property type="project" value="InterPro"/>
</dbReference>
<feature type="transmembrane region" description="Helical" evidence="7">
    <location>
        <begin position="335"/>
        <end position="354"/>
    </location>
</feature>
<dbReference type="PANTHER" id="PTHR23513:SF11">
    <property type="entry name" value="STAPHYLOFERRIN A TRANSPORTER"/>
    <property type="match status" value="1"/>
</dbReference>
<feature type="transmembrane region" description="Helical" evidence="7">
    <location>
        <begin position="206"/>
        <end position="226"/>
    </location>
</feature>
<dbReference type="GO" id="GO:0005886">
    <property type="term" value="C:plasma membrane"/>
    <property type="evidence" value="ECO:0007669"/>
    <property type="project" value="UniProtKB-SubCell"/>
</dbReference>
<keyword evidence="9" id="KW-1185">Reference proteome</keyword>